<keyword evidence="2" id="KW-0646">Protease inhibitor</keyword>
<keyword evidence="5" id="KW-1185">Reference proteome</keyword>
<keyword evidence="3" id="KW-0722">Serine protease inhibitor</keyword>
<evidence type="ECO:0000313" key="4">
    <source>
        <dbReference type="EMBL" id="GJN18864.1"/>
    </source>
</evidence>
<reference evidence="4" key="2">
    <citation type="submission" date="2021-12" db="EMBL/GenBank/DDBJ databases">
        <title>Resequencing data analysis of finger millet.</title>
        <authorList>
            <person name="Hatakeyama M."/>
            <person name="Aluri S."/>
            <person name="Balachadran M.T."/>
            <person name="Sivarajan S.R."/>
            <person name="Poveda L."/>
            <person name="Shimizu-Inatsugi R."/>
            <person name="Schlapbach R."/>
            <person name="Sreeman S.M."/>
            <person name="Shimizu K.K."/>
        </authorList>
    </citation>
    <scope>NUCLEOTIDE SEQUENCE</scope>
</reference>
<organism evidence="4 5">
    <name type="scientific">Eleusine coracana subsp. coracana</name>
    <dbReference type="NCBI Taxonomy" id="191504"/>
    <lineage>
        <taxon>Eukaryota</taxon>
        <taxon>Viridiplantae</taxon>
        <taxon>Streptophyta</taxon>
        <taxon>Embryophyta</taxon>
        <taxon>Tracheophyta</taxon>
        <taxon>Spermatophyta</taxon>
        <taxon>Magnoliopsida</taxon>
        <taxon>Liliopsida</taxon>
        <taxon>Poales</taxon>
        <taxon>Poaceae</taxon>
        <taxon>PACMAD clade</taxon>
        <taxon>Chloridoideae</taxon>
        <taxon>Cynodonteae</taxon>
        <taxon>Eleusininae</taxon>
        <taxon>Eleusine</taxon>
    </lineage>
</organism>
<dbReference type="AlphaFoldDB" id="A0AAV5E6Y2"/>
<evidence type="ECO:0000313" key="5">
    <source>
        <dbReference type="Proteomes" id="UP001054889"/>
    </source>
</evidence>
<dbReference type="PANTHER" id="PTHR33091">
    <property type="entry name" value="PROTEIN, PUTATIVE, EXPRESSED-RELATED"/>
    <property type="match status" value="1"/>
</dbReference>
<dbReference type="EMBL" id="BQKI01000074">
    <property type="protein sequence ID" value="GJN18864.1"/>
    <property type="molecule type" value="Genomic_DNA"/>
</dbReference>
<evidence type="ECO:0000256" key="2">
    <source>
        <dbReference type="ARBA" id="ARBA00022690"/>
    </source>
</evidence>
<dbReference type="PANTHER" id="PTHR33091:SF12">
    <property type="entry name" value="OS02G0124200 PROTEIN"/>
    <property type="match status" value="1"/>
</dbReference>
<dbReference type="Gene3D" id="3.30.10.10">
    <property type="entry name" value="Trypsin Inhibitor V, subunit A"/>
    <property type="match status" value="1"/>
</dbReference>
<dbReference type="SUPFAM" id="SSF54654">
    <property type="entry name" value="CI-2 family of serine protease inhibitors"/>
    <property type="match status" value="1"/>
</dbReference>
<evidence type="ECO:0000256" key="3">
    <source>
        <dbReference type="ARBA" id="ARBA00022900"/>
    </source>
</evidence>
<comment type="similarity">
    <text evidence="1">Belongs to the protease inhibitor I13 (potato type I serine protease inhibitor) family.</text>
</comment>
<protein>
    <submittedName>
        <fullName evidence="4">Uncharacterized protein</fullName>
    </submittedName>
</protein>
<proteinExistence type="inferred from homology"/>
<sequence length="242" mass="27606">MGAWNELRIRMGKGETIDKEIQQQIKIEKELIRQVLLRIVAVVKFLGKRNLAFRGSNEKLYNDQNGVESLFPVKRKAQRKKRFDKIDSQEEILEAEKAFKVNYFLVMVDMANTSLKSRFEKLQDNEQSNNQVAHRILDELRLHTLAYTGLLKRTTKKIEMGRAMPPRAAGAIAGDEDGEKSSWPEVVGWVMLNAAYKINSDRPDVSVAFYMLPTPLPTDYDANRVIIVGDERSVVARTPVIG</sequence>
<name>A0AAV5E6Y2_ELECO</name>
<dbReference type="GO" id="GO:0004867">
    <property type="term" value="F:serine-type endopeptidase inhibitor activity"/>
    <property type="evidence" value="ECO:0007669"/>
    <property type="project" value="UniProtKB-KW"/>
</dbReference>
<dbReference type="InterPro" id="IPR000864">
    <property type="entry name" value="Prot_inh_pot1"/>
</dbReference>
<gene>
    <name evidence="4" type="primary">gb06073</name>
    <name evidence="4" type="ORF">PR202_gb06073</name>
</gene>
<evidence type="ECO:0000256" key="1">
    <source>
        <dbReference type="ARBA" id="ARBA00008210"/>
    </source>
</evidence>
<dbReference type="InterPro" id="IPR036354">
    <property type="entry name" value="Prot_inh_pot1_sf"/>
</dbReference>
<comment type="caution">
    <text evidence="4">The sequence shown here is derived from an EMBL/GenBank/DDBJ whole genome shotgun (WGS) entry which is preliminary data.</text>
</comment>
<dbReference type="Proteomes" id="UP001054889">
    <property type="component" value="Unassembled WGS sequence"/>
</dbReference>
<dbReference type="Pfam" id="PF00280">
    <property type="entry name" value="potato_inhibit"/>
    <property type="match status" value="1"/>
</dbReference>
<accession>A0AAV5E6Y2</accession>
<reference evidence="4" key="1">
    <citation type="journal article" date="2018" name="DNA Res.">
        <title>Multiple hybrid de novo genome assembly of finger millet, an orphan allotetraploid crop.</title>
        <authorList>
            <person name="Hatakeyama M."/>
            <person name="Aluri S."/>
            <person name="Balachadran M.T."/>
            <person name="Sivarajan S.R."/>
            <person name="Patrignani A."/>
            <person name="Gruter S."/>
            <person name="Poveda L."/>
            <person name="Shimizu-Inatsugi R."/>
            <person name="Baeten J."/>
            <person name="Francoijs K.J."/>
            <person name="Nataraja K.N."/>
            <person name="Reddy Y.A.N."/>
            <person name="Phadnis S."/>
            <person name="Ravikumar R.L."/>
            <person name="Schlapbach R."/>
            <person name="Sreeman S.M."/>
            <person name="Shimizu K.K."/>
        </authorList>
    </citation>
    <scope>NUCLEOTIDE SEQUENCE</scope>
</reference>
<dbReference type="GO" id="GO:0009611">
    <property type="term" value="P:response to wounding"/>
    <property type="evidence" value="ECO:0007669"/>
    <property type="project" value="InterPro"/>
</dbReference>